<gene>
    <name evidence="1" type="ORF">APLA_LOCUS13749</name>
</gene>
<dbReference type="InterPro" id="IPR028042">
    <property type="entry name" value="DUF4639"/>
</dbReference>
<name>A0A8S1B3E8_ARCPL</name>
<protein>
    <submittedName>
        <fullName evidence="1">Uncharacterized protein</fullName>
    </submittedName>
</protein>
<accession>A0A8S1B3E8</accession>
<dbReference type="PANTHER" id="PTHR34438">
    <property type="entry name" value="SI:DKEY-97L20.6"/>
    <property type="match status" value="1"/>
</dbReference>
<reference evidence="1 2" key="1">
    <citation type="submission" date="2020-04" db="EMBL/GenBank/DDBJ databases">
        <authorList>
            <person name="Wallbank WR R."/>
            <person name="Pardo Diaz C."/>
            <person name="Kozak K."/>
            <person name="Martin S."/>
            <person name="Jiggins C."/>
            <person name="Moest M."/>
            <person name="Warren A I."/>
            <person name="Byers J.R.P. K."/>
            <person name="Montejo-Kovacevich G."/>
            <person name="Yen C E."/>
        </authorList>
    </citation>
    <scope>NUCLEOTIDE SEQUENCE [LARGE SCALE GENOMIC DNA]</scope>
</reference>
<sequence>MSGSTSKYKLSRRGRKLQISDDQRTIIALPKDIPERTWMEIFQKEETDLMIFDVREEIVEAAIQFCYEKYMEKQNAIFTAHCAGQAWLKLINWYFYRHDPGEDPSAYPPCFIPNRAESWIPDEMPDPSPKDTWSQQNLAVAEETQDEALQKWPSSSSLDYPIEEEIPREYWFPGKVQLSSEIRLRLDIDREISYGYVQESSGTVATQSEEKIGTESEVLQKVTDYSAEELSKVSTMSVLRNTTPVDGSLHGAGDSTMVRVKGRKLADRKDKNMSRSFHANNMRASSRGSKMLPPLDHTDSRSRISIISDCRLRNLRLDTHFEISSEIMDSPYGEVTKRK</sequence>
<proteinExistence type="predicted"/>
<evidence type="ECO:0000313" key="1">
    <source>
        <dbReference type="EMBL" id="CAB3252859.1"/>
    </source>
</evidence>
<keyword evidence="2" id="KW-1185">Reference proteome</keyword>
<dbReference type="AlphaFoldDB" id="A0A8S1B3E8"/>
<dbReference type="EMBL" id="CADEBC010000561">
    <property type="protein sequence ID" value="CAB3252859.1"/>
    <property type="molecule type" value="Genomic_DNA"/>
</dbReference>
<dbReference type="PANTHER" id="PTHR34438:SF1">
    <property type="entry name" value="CHROMOSOME 2 OPEN READING FRAME 81"/>
    <property type="match status" value="1"/>
</dbReference>
<dbReference type="Proteomes" id="UP000494106">
    <property type="component" value="Unassembled WGS sequence"/>
</dbReference>
<organism evidence="1 2">
    <name type="scientific">Arctia plantaginis</name>
    <name type="common">Wood tiger moth</name>
    <name type="synonym">Phalaena plantaginis</name>
    <dbReference type="NCBI Taxonomy" id="874455"/>
    <lineage>
        <taxon>Eukaryota</taxon>
        <taxon>Metazoa</taxon>
        <taxon>Ecdysozoa</taxon>
        <taxon>Arthropoda</taxon>
        <taxon>Hexapoda</taxon>
        <taxon>Insecta</taxon>
        <taxon>Pterygota</taxon>
        <taxon>Neoptera</taxon>
        <taxon>Endopterygota</taxon>
        <taxon>Lepidoptera</taxon>
        <taxon>Glossata</taxon>
        <taxon>Ditrysia</taxon>
        <taxon>Noctuoidea</taxon>
        <taxon>Erebidae</taxon>
        <taxon>Arctiinae</taxon>
        <taxon>Arctia</taxon>
    </lineage>
</organism>
<dbReference type="OrthoDB" id="193650at2759"/>
<evidence type="ECO:0000313" key="2">
    <source>
        <dbReference type="Proteomes" id="UP000494106"/>
    </source>
</evidence>
<comment type="caution">
    <text evidence="1">The sequence shown here is derived from an EMBL/GenBank/DDBJ whole genome shotgun (WGS) entry which is preliminary data.</text>
</comment>